<evidence type="ECO:0000256" key="1">
    <source>
        <dbReference type="SAM" id="MobiDB-lite"/>
    </source>
</evidence>
<dbReference type="AlphaFoldDB" id="A0A8S2SX40"/>
<protein>
    <recommendedName>
        <fullName evidence="2">Ras/Rap GTPase-activating protein SynGAP-like PH domain-containing protein</fullName>
    </recommendedName>
</protein>
<proteinExistence type="predicted"/>
<dbReference type="EMBL" id="CAJOBA010051716">
    <property type="protein sequence ID" value="CAF4247569.1"/>
    <property type="molecule type" value="Genomic_DNA"/>
</dbReference>
<comment type="caution">
    <text evidence="4">The sequence shown here is derived from an EMBL/GenBank/DDBJ whole genome shotgun (WGS) entry which is preliminary data.</text>
</comment>
<dbReference type="InterPro" id="IPR057606">
    <property type="entry name" value="SynGAP1-like_PH"/>
</dbReference>
<evidence type="ECO:0000313" key="3">
    <source>
        <dbReference type="EMBL" id="CAF1453162.1"/>
    </source>
</evidence>
<organism evidence="4 5">
    <name type="scientific">Didymodactylos carnosus</name>
    <dbReference type="NCBI Taxonomy" id="1234261"/>
    <lineage>
        <taxon>Eukaryota</taxon>
        <taxon>Metazoa</taxon>
        <taxon>Spiralia</taxon>
        <taxon>Gnathifera</taxon>
        <taxon>Rotifera</taxon>
        <taxon>Eurotatoria</taxon>
        <taxon>Bdelloidea</taxon>
        <taxon>Philodinida</taxon>
        <taxon>Philodinidae</taxon>
        <taxon>Didymodactylos</taxon>
    </lineage>
</organism>
<dbReference type="Pfam" id="PF25321">
    <property type="entry name" value="PH_RASGAP"/>
    <property type="match status" value="1"/>
</dbReference>
<evidence type="ECO:0000313" key="5">
    <source>
        <dbReference type="Proteomes" id="UP000682733"/>
    </source>
</evidence>
<accession>A0A8S2SX40</accession>
<evidence type="ECO:0000313" key="4">
    <source>
        <dbReference type="EMBL" id="CAF4247569.1"/>
    </source>
</evidence>
<feature type="domain" description="Ras/Rap GTPase-activating protein SynGAP-like PH" evidence="2">
    <location>
        <begin position="97"/>
        <end position="175"/>
    </location>
</feature>
<sequence length="177" mass="19824">MVIVFLVFENDNKKKTEKENHNDYSSTDRLSSIGTLSTEISSSSKYVPSSSSLLETSTSSTRQSKTKLVSYFFGRTKPKETLITQQNNGGNGFNSSESLKRTKSVTKLERQKRYLSGAKILNSPTTYVPITNRSRSHESLFASTSSSPQIMLENCHIRTLHPSVLDNNYCLQITTPQ</sequence>
<dbReference type="EMBL" id="CAJNOK010029874">
    <property type="protein sequence ID" value="CAF1453162.1"/>
    <property type="molecule type" value="Genomic_DNA"/>
</dbReference>
<dbReference type="Proteomes" id="UP000682733">
    <property type="component" value="Unassembled WGS sequence"/>
</dbReference>
<feature type="region of interest" description="Disordered" evidence="1">
    <location>
        <begin position="85"/>
        <end position="104"/>
    </location>
</feature>
<name>A0A8S2SX40_9BILA</name>
<gene>
    <name evidence="3" type="ORF">OVA965_LOCUS34922</name>
    <name evidence="4" type="ORF">TMI583_LOCUS35868</name>
</gene>
<feature type="non-terminal residue" evidence="4">
    <location>
        <position position="1"/>
    </location>
</feature>
<reference evidence="4" key="1">
    <citation type="submission" date="2021-02" db="EMBL/GenBank/DDBJ databases">
        <authorList>
            <person name="Nowell W R."/>
        </authorList>
    </citation>
    <scope>NUCLEOTIDE SEQUENCE</scope>
</reference>
<dbReference type="Proteomes" id="UP000677228">
    <property type="component" value="Unassembled WGS sequence"/>
</dbReference>
<evidence type="ECO:0000259" key="2">
    <source>
        <dbReference type="Pfam" id="PF25321"/>
    </source>
</evidence>